<keyword evidence="16" id="KW-0812">Transmembrane</keyword>
<evidence type="ECO:0000256" key="15">
    <source>
        <dbReference type="RuleBase" id="RU004016"/>
    </source>
</evidence>
<keyword evidence="16" id="KW-0472">Membrane</keyword>
<dbReference type="Gene3D" id="3.40.710.10">
    <property type="entry name" value="DD-peptidase/beta-lactamase superfamily"/>
    <property type="match status" value="1"/>
</dbReference>
<dbReference type="InterPro" id="IPR001967">
    <property type="entry name" value="Peptidase_S11_N"/>
</dbReference>
<keyword evidence="10" id="KW-0573">Peptidoglycan synthesis</keyword>
<evidence type="ECO:0000256" key="7">
    <source>
        <dbReference type="ARBA" id="ARBA00022729"/>
    </source>
</evidence>
<accession>A0A948W2W1</accession>
<dbReference type="InterPro" id="IPR012338">
    <property type="entry name" value="Beta-lactam/transpept-like"/>
</dbReference>
<keyword evidence="16" id="KW-1133">Transmembrane helix</keyword>
<proteinExistence type="inferred from homology"/>
<feature type="active site" evidence="13">
    <location>
        <position position="144"/>
    </location>
</feature>
<sequence length="406" mass="45045">MEISVLQQYDVKHLTHIIPIRVMRVRVTIGMCLLVILASLLPLPVFAGPSWKVPRDFVSAFLIEAETGKILFESNAYASRAPASTTKLMTALIVMDAIKAGRVALTDSVTISRRSRRMGGSQVYLTEGEVFTLEELMQALMIASANDASVAIAEYVGGGYEHFVEMMNRRADQMGLKETIFYNTHGLDDLPSQRNLTCAYDLAQIARELVKYPKILEWTSTRSAPFRNNQFTLNATNKLLGRIEGLDGLKTGFTWRAGFCLVGTAQQDGMRLISVILGSQTSRGRFLSTKHLIETGFMRFEKVLLCREGQSLGLTIPISGGDSEQLSLVAGRSVSIILPKEDRYRIRETYKTVNAAEAPVREGTPLGYREVWVGDQVLARIPAVASQSISRAGFFRQLWRGLGLSR</sequence>
<evidence type="ECO:0000256" key="16">
    <source>
        <dbReference type="SAM" id="Phobius"/>
    </source>
</evidence>
<evidence type="ECO:0000256" key="13">
    <source>
        <dbReference type="PIRSR" id="PIRSR618044-1"/>
    </source>
</evidence>
<evidence type="ECO:0000256" key="2">
    <source>
        <dbReference type="ARBA" id="ARBA00004752"/>
    </source>
</evidence>
<feature type="active site" description="Proton acceptor" evidence="13">
    <location>
        <position position="87"/>
    </location>
</feature>
<dbReference type="SUPFAM" id="SSF56601">
    <property type="entry name" value="beta-lactamase/transpeptidase-like"/>
    <property type="match status" value="1"/>
</dbReference>
<feature type="binding site" evidence="14">
    <location>
        <position position="250"/>
    </location>
    <ligand>
        <name>substrate</name>
    </ligand>
</feature>
<dbReference type="Pfam" id="PF07943">
    <property type="entry name" value="PBP5_C"/>
    <property type="match status" value="1"/>
</dbReference>
<dbReference type="PRINTS" id="PR00725">
    <property type="entry name" value="DADACBPTASE1"/>
</dbReference>
<comment type="caution">
    <text evidence="18">The sequence shown here is derived from an EMBL/GenBank/DDBJ whole genome shotgun (WGS) entry which is preliminary data.</text>
</comment>
<keyword evidence="5 18" id="KW-0121">Carboxypeptidase</keyword>
<comment type="catalytic activity">
    <reaction evidence="12">
        <text>Preferential cleavage: (Ac)2-L-Lys-D-Ala-|-D-Ala. Also transpeptidation of peptidyl-alanyl moieties that are N-acyl substituents of D-alanine.</text>
        <dbReference type="EC" id="3.4.16.4"/>
    </reaction>
</comment>
<comment type="function">
    <text evidence="1">Removes C-terminal D-alanyl residues from sugar-peptide cell wall precursors.</text>
</comment>
<dbReference type="SUPFAM" id="SSF69189">
    <property type="entry name" value="Penicillin-binding protein associated domain"/>
    <property type="match status" value="1"/>
</dbReference>
<dbReference type="InterPro" id="IPR012907">
    <property type="entry name" value="Peptidase_S11_C"/>
</dbReference>
<evidence type="ECO:0000256" key="14">
    <source>
        <dbReference type="PIRSR" id="PIRSR618044-2"/>
    </source>
</evidence>
<dbReference type="GO" id="GO:0006508">
    <property type="term" value="P:proteolysis"/>
    <property type="evidence" value="ECO:0007669"/>
    <property type="project" value="UniProtKB-KW"/>
</dbReference>
<reference evidence="18" key="1">
    <citation type="submission" date="2021-05" db="EMBL/GenBank/DDBJ databases">
        <title>Energy efficiency and biological interactions define the core microbiome of deep oligotrophic groundwater.</title>
        <authorList>
            <person name="Mehrshad M."/>
            <person name="Lopez-Fernandez M."/>
            <person name="Bell E."/>
            <person name="Bernier-Latmani R."/>
            <person name="Bertilsson S."/>
            <person name="Dopson M."/>
        </authorList>
    </citation>
    <scope>NUCLEOTIDE SEQUENCE</scope>
    <source>
        <strain evidence="18">Modern_marine.mb.64</strain>
    </source>
</reference>
<dbReference type="AlphaFoldDB" id="A0A948W2W1"/>
<keyword evidence="11" id="KW-0961">Cell wall biogenesis/degradation</keyword>
<evidence type="ECO:0000256" key="10">
    <source>
        <dbReference type="ARBA" id="ARBA00022984"/>
    </source>
</evidence>
<keyword evidence="9" id="KW-0133">Cell shape</keyword>
<organism evidence="18 19">
    <name type="scientific">Eiseniibacteriota bacterium</name>
    <dbReference type="NCBI Taxonomy" id="2212470"/>
    <lineage>
        <taxon>Bacteria</taxon>
        <taxon>Candidatus Eiseniibacteriota</taxon>
    </lineage>
</organism>
<dbReference type="EMBL" id="JAHJDP010000031">
    <property type="protein sequence ID" value="MBU2690412.1"/>
    <property type="molecule type" value="Genomic_DNA"/>
</dbReference>
<dbReference type="GO" id="GO:0009252">
    <property type="term" value="P:peptidoglycan biosynthetic process"/>
    <property type="evidence" value="ECO:0007669"/>
    <property type="project" value="UniProtKB-KW"/>
</dbReference>
<dbReference type="GO" id="GO:0071555">
    <property type="term" value="P:cell wall organization"/>
    <property type="evidence" value="ECO:0007669"/>
    <property type="project" value="UniProtKB-KW"/>
</dbReference>
<dbReference type="PANTHER" id="PTHR21581">
    <property type="entry name" value="D-ALANYL-D-ALANINE CARBOXYPEPTIDASE"/>
    <property type="match status" value="1"/>
</dbReference>
<protein>
    <recommendedName>
        <fullName evidence="4">serine-type D-Ala-D-Ala carboxypeptidase</fullName>
        <ecNumber evidence="4">3.4.16.4</ecNumber>
    </recommendedName>
</protein>
<evidence type="ECO:0000256" key="4">
    <source>
        <dbReference type="ARBA" id="ARBA00012448"/>
    </source>
</evidence>
<dbReference type="InterPro" id="IPR018044">
    <property type="entry name" value="Peptidase_S11"/>
</dbReference>
<dbReference type="EC" id="3.4.16.4" evidence="4"/>
<dbReference type="InterPro" id="IPR015956">
    <property type="entry name" value="Peniciliin-bd_prot_C_sf"/>
</dbReference>
<dbReference type="PANTHER" id="PTHR21581:SF6">
    <property type="entry name" value="TRAFFICKING PROTEIN PARTICLE COMPLEX SUBUNIT 12"/>
    <property type="match status" value="1"/>
</dbReference>
<evidence type="ECO:0000256" key="12">
    <source>
        <dbReference type="ARBA" id="ARBA00034000"/>
    </source>
</evidence>
<evidence type="ECO:0000256" key="11">
    <source>
        <dbReference type="ARBA" id="ARBA00023316"/>
    </source>
</evidence>
<dbReference type="InterPro" id="IPR037167">
    <property type="entry name" value="Peptidase_S11_C_sf"/>
</dbReference>
<evidence type="ECO:0000313" key="18">
    <source>
        <dbReference type="EMBL" id="MBU2690412.1"/>
    </source>
</evidence>
<comment type="similarity">
    <text evidence="3 15">Belongs to the peptidase S11 family.</text>
</comment>
<keyword evidence="7" id="KW-0732">Signal</keyword>
<dbReference type="SMART" id="SM00936">
    <property type="entry name" value="PBP5_C"/>
    <property type="match status" value="1"/>
</dbReference>
<dbReference type="Pfam" id="PF00768">
    <property type="entry name" value="Peptidase_S11"/>
    <property type="match status" value="1"/>
</dbReference>
<dbReference type="GO" id="GO:0008360">
    <property type="term" value="P:regulation of cell shape"/>
    <property type="evidence" value="ECO:0007669"/>
    <property type="project" value="UniProtKB-KW"/>
</dbReference>
<evidence type="ECO:0000256" key="1">
    <source>
        <dbReference type="ARBA" id="ARBA00003217"/>
    </source>
</evidence>
<feature type="transmembrane region" description="Helical" evidence="16">
    <location>
        <begin position="27"/>
        <end position="47"/>
    </location>
</feature>
<evidence type="ECO:0000256" key="3">
    <source>
        <dbReference type="ARBA" id="ARBA00007164"/>
    </source>
</evidence>
<keyword evidence="8" id="KW-0378">Hydrolase</keyword>
<evidence type="ECO:0000256" key="9">
    <source>
        <dbReference type="ARBA" id="ARBA00022960"/>
    </source>
</evidence>
<gene>
    <name evidence="18" type="ORF">KJ970_05745</name>
</gene>
<name>A0A948W2W1_UNCEI</name>
<comment type="pathway">
    <text evidence="2">Cell wall biogenesis; peptidoglycan biosynthesis.</text>
</comment>
<dbReference type="Gene3D" id="2.60.410.10">
    <property type="entry name" value="D-Ala-D-Ala carboxypeptidase, C-terminal domain"/>
    <property type="match status" value="1"/>
</dbReference>
<evidence type="ECO:0000259" key="17">
    <source>
        <dbReference type="SMART" id="SM00936"/>
    </source>
</evidence>
<evidence type="ECO:0000313" key="19">
    <source>
        <dbReference type="Proteomes" id="UP000777784"/>
    </source>
</evidence>
<keyword evidence="6" id="KW-0645">Protease</keyword>
<evidence type="ECO:0000256" key="5">
    <source>
        <dbReference type="ARBA" id="ARBA00022645"/>
    </source>
</evidence>
<feature type="domain" description="Peptidase S11 D-Ala-D-Ala carboxypeptidase A C-terminal" evidence="17">
    <location>
        <begin position="300"/>
        <end position="391"/>
    </location>
</feature>
<feature type="active site" description="Acyl-ester intermediate" evidence="13">
    <location>
        <position position="84"/>
    </location>
</feature>
<evidence type="ECO:0000256" key="6">
    <source>
        <dbReference type="ARBA" id="ARBA00022670"/>
    </source>
</evidence>
<dbReference type="GO" id="GO:0009002">
    <property type="term" value="F:serine-type D-Ala-D-Ala carboxypeptidase activity"/>
    <property type="evidence" value="ECO:0007669"/>
    <property type="project" value="UniProtKB-EC"/>
</dbReference>
<evidence type="ECO:0000256" key="8">
    <source>
        <dbReference type="ARBA" id="ARBA00022801"/>
    </source>
</evidence>
<dbReference type="Proteomes" id="UP000777784">
    <property type="component" value="Unassembled WGS sequence"/>
</dbReference>